<evidence type="ECO:0000256" key="12">
    <source>
        <dbReference type="ARBA" id="ARBA00023157"/>
    </source>
</evidence>
<evidence type="ECO:0000256" key="6">
    <source>
        <dbReference type="ARBA" id="ARBA00022713"/>
    </source>
</evidence>
<keyword evidence="6" id="KW-0305">Gaseous exchange</keyword>
<keyword evidence="11" id="KW-0176">Collagen</keyword>
<dbReference type="Gene3D" id="3.10.100.10">
    <property type="entry name" value="Mannose-Binding Protein A, subunit A"/>
    <property type="match status" value="1"/>
</dbReference>
<keyword evidence="22" id="KW-1185">Reference proteome</keyword>
<evidence type="ECO:0000256" key="4">
    <source>
        <dbReference type="ARBA" id="ARBA00022525"/>
    </source>
</evidence>
<evidence type="ECO:0000256" key="9">
    <source>
        <dbReference type="ARBA" id="ARBA00022734"/>
    </source>
</evidence>
<comment type="function">
    <text evidence="14">In presence of calcium ions, it binds to surfactant phospholipids and contributes to lower the surface tension at the air-liquid interface in the alveoli of the mammalian lung and is essential for normal respiration. Enhances the expression of MYO18A/SP-R210 on alveolar macrophages.</text>
</comment>
<evidence type="ECO:0000313" key="21">
    <source>
        <dbReference type="Ensembl" id="ENSBIXP00000028844.1"/>
    </source>
</evidence>
<dbReference type="SMART" id="SM00034">
    <property type="entry name" value="CLECT"/>
    <property type="match status" value="1"/>
</dbReference>
<dbReference type="AlphaFoldDB" id="A0A4W2DXX3"/>
<comment type="subcellular location">
    <subcellularLocation>
        <location evidence="2">Secreted</location>
        <location evidence="2">Extracellular space</location>
        <location evidence="2">Extracellular matrix</location>
    </subcellularLocation>
    <subcellularLocation>
        <location evidence="1">Secreted</location>
        <location evidence="1">Extracellular space</location>
        <location evidence="1">Surface film</location>
    </subcellularLocation>
</comment>
<evidence type="ECO:0000256" key="16">
    <source>
        <dbReference type="ARBA" id="ARBA00038763"/>
    </source>
</evidence>
<comment type="similarity">
    <text evidence="15">Belongs to the SFTPA family.</text>
</comment>
<dbReference type="GO" id="GO:0030246">
    <property type="term" value="F:carbohydrate binding"/>
    <property type="evidence" value="ECO:0007669"/>
    <property type="project" value="UniProtKB-KW"/>
</dbReference>
<keyword evidence="5" id="KW-0272">Extracellular matrix</keyword>
<evidence type="ECO:0000313" key="22">
    <source>
        <dbReference type="Proteomes" id="UP000314981"/>
    </source>
</evidence>
<dbReference type="InterPro" id="IPR018378">
    <property type="entry name" value="C-type_lectin_CS"/>
</dbReference>
<evidence type="ECO:0000256" key="17">
    <source>
        <dbReference type="ARBA" id="ARBA00041095"/>
    </source>
</evidence>
<feature type="chain" id="PRO_5021337719" description="Pulmonary surfactant-associated protein A" evidence="19">
    <location>
        <begin position="18"/>
        <end position="279"/>
    </location>
</feature>
<dbReference type="PANTHER" id="PTHR24024:SF13">
    <property type="entry name" value="PULMONARY SURFACTANT-ASSOCIATED PROTEIN A1"/>
    <property type="match status" value="1"/>
</dbReference>
<feature type="compositionally biased region" description="Basic and acidic residues" evidence="18">
    <location>
        <begin position="84"/>
        <end position="93"/>
    </location>
</feature>
<dbReference type="GO" id="GO:0007585">
    <property type="term" value="P:respiratory gaseous exchange by respiratory system"/>
    <property type="evidence" value="ECO:0007669"/>
    <property type="project" value="UniProtKB-KW"/>
</dbReference>
<evidence type="ECO:0000256" key="19">
    <source>
        <dbReference type="SAM" id="SignalP"/>
    </source>
</evidence>
<feature type="region of interest" description="Disordered" evidence="18">
    <location>
        <begin position="74"/>
        <end position="97"/>
    </location>
</feature>
<dbReference type="GO" id="GO:0046872">
    <property type="term" value="F:metal ion binding"/>
    <property type="evidence" value="ECO:0007669"/>
    <property type="project" value="UniProtKB-KW"/>
</dbReference>
<dbReference type="PANTHER" id="PTHR24024">
    <property type="entry name" value="PULMONARY SURFACTANT-ASSOCIATED PROTEIN A"/>
    <property type="match status" value="1"/>
</dbReference>
<sequence>MLLCSLTLTLLWMVASGLECDVKEVCLGSPGILETLGLQVLSGSLGDSGLISRGPPAHMGPRVSWMVGLPGRDGMTGAPGLPGERGEKGEPGERGPPGFPAYLDEELQGTLHEIRHQVLQSQGVLRLQGSVLASVNFDAIKELCARVGGHIAAPRSPEENEAIVSIVKKYNTYAYLGLVEGPTAGDFYYLDGAPVNYTNWYPGEPRGRGKEKCVEIYTDDGLWNDISCSSSFLAICEFSSLKRQVPLPPQCLPAALEENSVLIFPRPVLTDSFSGWEEK</sequence>
<reference evidence="21" key="3">
    <citation type="submission" date="2025-09" db="UniProtKB">
        <authorList>
            <consortium name="Ensembl"/>
        </authorList>
    </citation>
    <scope>IDENTIFICATION</scope>
</reference>
<keyword evidence="13" id="KW-0325">Glycoprotein</keyword>
<dbReference type="InterPro" id="IPR001304">
    <property type="entry name" value="C-type_lectin-like"/>
</dbReference>
<dbReference type="STRING" id="30522.A0A4W2DXX3"/>
<feature type="signal peptide" evidence="19">
    <location>
        <begin position="1"/>
        <end position="17"/>
    </location>
</feature>
<evidence type="ECO:0000256" key="13">
    <source>
        <dbReference type="ARBA" id="ARBA00023180"/>
    </source>
</evidence>
<dbReference type="Ensembl" id="ENSBIXT00000009055.1">
    <property type="protein sequence ID" value="ENSBIXP00000028844.1"/>
    <property type="gene ID" value="ENSBIXG00000010233.1"/>
</dbReference>
<evidence type="ECO:0000256" key="2">
    <source>
        <dbReference type="ARBA" id="ARBA00004498"/>
    </source>
</evidence>
<feature type="domain" description="C-type lectin" evidence="20">
    <location>
        <begin position="136"/>
        <end position="237"/>
    </location>
</feature>
<dbReference type="GO" id="GO:0005615">
    <property type="term" value="C:extracellular space"/>
    <property type="evidence" value="ECO:0007669"/>
    <property type="project" value="TreeGrafter"/>
</dbReference>
<evidence type="ECO:0000256" key="11">
    <source>
        <dbReference type="ARBA" id="ARBA00023119"/>
    </source>
</evidence>
<evidence type="ECO:0000256" key="10">
    <source>
        <dbReference type="ARBA" id="ARBA00022837"/>
    </source>
</evidence>
<comment type="subunit">
    <text evidence="16">Oligomeric complex of 6 set of homotrimers.</text>
</comment>
<evidence type="ECO:0000256" key="14">
    <source>
        <dbReference type="ARBA" id="ARBA00037480"/>
    </source>
</evidence>
<dbReference type="SUPFAM" id="SSF56436">
    <property type="entry name" value="C-type lectin-like"/>
    <property type="match status" value="1"/>
</dbReference>
<evidence type="ECO:0000256" key="5">
    <source>
        <dbReference type="ARBA" id="ARBA00022530"/>
    </source>
</evidence>
<organism evidence="21 22">
    <name type="scientific">Bos indicus x Bos taurus</name>
    <name type="common">Hybrid cattle</name>
    <dbReference type="NCBI Taxonomy" id="30522"/>
    <lineage>
        <taxon>Eukaryota</taxon>
        <taxon>Metazoa</taxon>
        <taxon>Chordata</taxon>
        <taxon>Craniata</taxon>
        <taxon>Vertebrata</taxon>
        <taxon>Euteleostomi</taxon>
        <taxon>Mammalia</taxon>
        <taxon>Eutheria</taxon>
        <taxon>Laurasiatheria</taxon>
        <taxon>Artiodactyla</taxon>
        <taxon>Ruminantia</taxon>
        <taxon>Pecora</taxon>
        <taxon>Bovidae</taxon>
        <taxon>Bovinae</taxon>
        <taxon>Bos</taxon>
    </lineage>
</organism>
<evidence type="ECO:0000256" key="7">
    <source>
        <dbReference type="ARBA" id="ARBA00022723"/>
    </source>
</evidence>
<evidence type="ECO:0000259" key="20">
    <source>
        <dbReference type="PROSITE" id="PS50041"/>
    </source>
</evidence>
<keyword evidence="9" id="KW-0430">Lectin</keyword>
<keyword evidence="7" id="KW-0479">Metal-binding</keyword>
<keyword evidence="12" id="KW-1015">Disulfide bond</keyword>
<dbReference type="InterPro" id="IPR051077">
    <property type="entry name" value="Ca-dependent_lectin"/>
</dbReference>
<dbReference type="PROSITE" id="PS50041">
    <property type="entry name" value="C_TYPE_LECTIN_2"/>
    <property type="match status" value="1"/>
</dbReference>
<keyword evidence="3" id="KW-0767">Surface film</keyword>
<dbReference type="OMA" id="NWHQHEP"/>
<dbReference type="Pfam" id="PF00059">
    <property type="entry name" value="Lectin_C"/>
    <property type="match status" value="1"/>
</dbReference>
<evidence type="ECO:0000256" key="3">
    <source>
        <dbReference type="ARBA" id="ARBA00022439"/>
    </source>
</evidence>
<dbReference type="PROSITE" id="PS00615">
    <property type="entry name" value="C_TYPE_LECTIN_1"/>
    <property type="match status" value="1"/>
</dbReference>
<proteinExistence type="inferred from homology"/>
<dbReference type="GO" id="GO:0005581">
    <property type="term" value="C:collagen trimer"/>
    <property type="evidence" value="ECO:0007669"/>
    <property type="project" value="UniProtKB-KW"/>
</dbReference>
<dbReference type="InterPro" id="IPR016187">
    <property type="entry name" value="CTDL_fold"/>
</dbReference>
<keyword evidence="10" id="KW-0106">Calcium</keyword>
<reference evidence="21" key="2">
    <citation type="submission" date="2025-08" db="UniProtKB">
        <authorList>
            <consortium name="Ensembl"/>
        </authorList>
    </citation>
    <scope>IDENTIFICATION</scope>
</reference>
<evidence type="ECO:0000256" key="1">
    <source>
        <dbReference type="ARBA" id="ARBA00004364"/>
    </source>
</evidence>
<evidence type="ECO:0000256" key="15">
    <source>
        <dbReference type="ARBA" id="ARBA00038230"/>
    </source>
</evidence>
<reference evidence="22" key="1">
    <citation type="submission" date="2018-11" db="EMBL/GenBank/DDBJ databases">
        <title>Haplotype-resolved cattle genomes.</title>
        <authorList>
            <person name="Low W.Y."/>
            <person name="Tearle R."/>
            <person name="Bickhart D.M."/>
            <person name="Rosen B.D."/>
            <person name="Koren S."/>
            <person name="Rhie A."/>
            <person name="Hiendleder S."/>
            <person name="Phillippy A.M."/>
            <person name="Smith T.P.L."/>
            <person name="Williams J.L."/>
        </authorList>
    </citation>
    <scope>NUCLEOTIDE SEQUENCE [LARGE SCALE GENOMIC DNA]</scope>
</reference>
<keyword evidence="4" id="KW-0964">Secreted</keyword>
<dbReference type="SUPFAM" id="SSF57944">
    <property type="entry name" value="Triple coiled coil domain of C-type lectins"/>
    <property type="match status" value="1"/>
</dbReference>
<dbReference type="InterPro" id="IPR016186">
    <property type="entry name" value="C-type_lectin-like/link_sf"/>
</dbReference>
<dbReference type="Proteomes" id="UP000314981">
    <property type="component" value="Unassembled WGS sequence"/>
</dbReference>
<keyword evidence="8 19" id="KW-0732">Signal</keyword>
<dbReference type="GO" id="GO:0005771">
    <property type="term" value="C:multivesicular body"/>
    <property type="evidence" value="ECO:0007669"/>
    <property type="project" value="TreeGrafter"/>
</dbReference>
<protein>
    <recommendedName>
        <fullName evidence="17">Pulmonary surfactant-associated protein A</fullName>
    </recommendedName>
</protein>
<name>A0A4W2DXX3_BOBOX</name>
<dbReference type="Gene3D" id="1.20.5.320">
    <property type="entry name" value="6-Phosphogluconate Dehydrogenase, domain 3"/>
    <property type="match status" value="1"/>
</dbReference>
<evidence type="ECO:0000256" key="8">
    <source>
        <dbReference type="ARBA" id="ARBA00022729"/>
    </source>
</evidence>
<evidence type="ECO:0000256" key="18">
    <source>
        <dbReference type="SAM" id="MobiDB-lite"/>
    </source>
</evidence>
<accession>A0A4W2DXX3</accession>